<dbReference type="GO" id="GO:0000155">
    <property type="term" value="F:phosphorelay sensor kinase activity"/>
    <property type="evidence" value="ECO:0007669"/>
    <property type="project" value="InterPro"/>
</dbReference>
<feature type="transmembrane region" description="Helical" evidence="14">
    <location>
        <begin position="41"/>
        <end position="61"/>
    </location>
</feature>
<dbReference type="SUPFAM" id="SSF47384">
    <property type="entry name" value="Homodimeric domain of signal transducing histidine kinase"/>
    <property type="match status" value="1"/>
</dbReference>
<dbReference type="PRINTS" id="PR00344">
    <property type="entry name" value="BCTRLSENSOR"/>
</dbReference>
<keyword evidence="4" id="KW-1003">Cell membrane</keyword>
<dbReference type="EMBL" id="CP032322">
    <property type="protein sequence ID" value="QCN97400.1"/>
    <property type="molecule type" value="Genomic_DNA"/>
</dbReference>
<comment type="subcellular location">
    <subcellularLocation>
        <location evidence="2">Cell membrane</location>
        <topology evidence="2">Multi-pass membrane protein</topology>
    </subcellularLocation>
</comment>
<dbReference type="PANTHER" id="PTHR45339:SF1">
    <property type="entry name" value="HYBRID SIGNAL TRANSDUCTION HISTIDINE KINASE J"/>
    <property type="match status" value="1"/>
</dbReference>
<dbReference type="InterPro" id="IPR036641">
    <property type="entry name" value="HPT_dom_sf"/>
</dbReference>
<dbReference type="SUPFAM" id="SSF52172">
    <property type="entry name" value="CheY-like"/>
    <property type="match status" value="1"/>
</dbReference>
<feature type="transmembrane region" description="Helical" evidence="14">
    <location>
        <begin position="73"/>
        <end position="98"/>
    </location>
</feature>
<evidence type="ECO:0000313" key="20">
    <source>
        <dbReference type="Proteomes" id="UP000298595"/>
    </source>
</evidence>
<evidence type="ECO:0000256" key="3">
    <source>
        <dbReference type="ARBA" id="ARBA00012438"/>
    </source>
</evidence>
<dbReference type="InterPro" id="IPR000014">
    <property type="entry name" value="PAS"/>
</dbReference>
<evidence type="ECO:0000259" key="15">
    <source>
        <dbReference type="PROSITE" id="PS50109"/>
    </source>
</evidence>
<dbReference type="Pfam" id="PF07694">
    <property type="entry name" value="5TM-5TMR_LYT"/>
    <property type="match status" value="1"/>
</dbReference>
<dbReference type="InterPro" id="IPR003594">
    <property type="entry name" value="HATPase_dom"/>
</dbReference>
<geneLocation type="plasmid" evidence="19 20">
    <name>p1</name>
</geneLocation>
<keyword evidence="19" id="KW-0614">Plasmid</keyword>
<feature type="domain" description="PAC" evidence="17">
    <location>
        <begin position="290"/>
        <end position="341"/>
    </location>
</feature>
<accession>A0A4D8PJL3</accession>
<dbReference type="CDD" id="cd00082">
    <property type="entry name" value="HisKA"/>
    <property type="match status" value="1"/>
</dbReference>
<feature type="transmembrane region" description="Helical" evidence="14">
    <location>
        <begin position="137"/>
        <end position="155"/>
    </location>
</feature>
<dbReference type="AlphaFoldDB" id="A0A4D8PJL3"/>
<dbReference type="CDD" id="cd17546">
    <property type="entry name" value="REC_hyHK_CKI1_RcsC-like"/>
    <property type="match status" value="1"/>
</dbReference>
<dbReference type="GO" id="GO:0005524">
    <property type="term" value="F:ATP binding"/>
    <property type="evidence" value="ECO:0007669"/>
    <property type="project" value="UniProtKB-KW"/>
</dbReference>
<dbReference type="SMART" id="SM00387">
    <property type="entry name" value="HATPase_c"/>
    <property type="match status" value="1"/>
</dbReference>
<feature type="domain" description="Response regulatory" evidence="16">
    <location>
        <begin position="625"/>
        <end position="743"/>
    </location>
</feature>
<evidence type="ECO:0000256" key="5">
    <source>
        <dbReference type="ARBA" id="ARBA00022553"/>
    </source>
</evidence>
<dbReference type="InterPro" id="IPR035965">
    <property type="entry name" value="PAS-like_dom_sf"/>
</dbReference>
<keyword evidence="7" id="KW-0547">Nucleotide-binding</keyword>
<dbReference type="Gene3D" id="1.20.120.160">
    <property type="entry name" value="HPT domain"/>
    <property type="match status" value="1"/>
</dbReference>
<dbReference type="PROSITE" id="PS50113">
    <property type="entry name" value="PAC"/>
    <property type="match status" value="1"/>
</dbReference>
<evidence type="ECO:0000256" key="11">
    <source>
        <dbReference type="ARBA" id="ARBA00023136"/>
    </source>
</evidence>
<feature type="transmembrane region" description="Helical" evidence="14">
    <location>
        <begin position="12"/>
        <end position="29"/>
    </location>
</feature>
<dbReference type="Proteomes" id="UP000298595">
    <property type="component" value="Plasmid p1"/>
</dbReference>
<protein>
    <recommendedName>
        <fullName evidence="3">histidine kinase</fullName>
        <ecNumber evidence="3">2.7.13.3</ecNumber>
    </recommendedName>
</protein>
<comment type="catalytic activity">
    <reaction evidence="1">
        <text>ATP + protein L-histidine = ADP + protein N-phospho-L-histidine.</text>
        <dbReference type="EC" id="2.7.13.3"/>
    </reaction>
</comment>
<evidence type="ECO:0000259" key="18">
    <source>
        <dbReference type="PROSITE" id="PS50894"/>
    </source>
</evidence>
<evidence type="ECO:0000256" key="13">
    <source>
        <dbReference type="PROSITE-ProRule" id="PRU00169"/>
    </source>
</evidence>
<dbReference type="Pfam" id="PF02518">
    <property type="entry name" value="HATPase_c"/>
    <property type="match status" value="1"/>
</dbReference>
<dbReference type="InterPro" id="IPR036097">
    <property type="entry name" value="HisK_dim/P_sf"/>
</dbReference>
<evidence type="ECO:0000259" key="17">
    <source>
        <dbReference type="PROSITE" id="PS50113"/>
    </source>
</evidence>
<dbReference type="PROSITE" id="PS50110">
    <property type="entry name" value="RESPONSE_REGULATORY"/>
    <property type="match status" value="1"/>
</dbReference>
<reference evidence="19 20" key="1">
    <citation type="submission" date="2018-09" db="EMBL/GenBank/DDBJ databases">
        <title>Whole genome based analysis of evolution and adaptive divergence in Indian and Brazilian strains of Azospirillum brasilense.</title>
        <authorList>
            <person name="Singh C."/>
            <person name="Tripathi A.K."/>
        </authorList>
    </citation>
    <scope>NUCLEOTIDE SEQUENCE [LARGE SCALE GENOMIC DNA]</scope>
    <source>
        <strain evidence="19 20">MTCC4035</strain>
        <plasmid evidence="19 20">p1</plasmid>
    </source>
</reference>
<dbReference type="KEGG" id="aare:D3093_19355"/>
<feature type="modified residue" description="4-aspartylphosphate" evidence="13">
    <location>
        <position position="675"/>
    </location>
</feature>
<dbReference type="SMART" id="SM00091">
    <property type="entry name" value="PAS"/>
    <property type="match status" value="1"/>
</dbReference>
<evidence type="ECO:0000256" key="12">
    <source>
        <dbReference type="PROSITE-ProRule" id="PRU00110"/>
    </source>
</evidence>
<evidence type="ECO:0000256" key="2">
    <source>
        <dbReference type="ARBA" id="ARBA00004651"/>
    </source>
</evidence>
<evidence type="ECO:0000256" key="8">
    <source>
        <dbReference type="ARBA" id="ARBA00022840"/>
    </source>
</evidence>
<dbReference type="InterPro" id="IPR003661">
    <property type="entry name" value="HisK_dim/P_dom"/>
</dbReference>
<dbReference type="SMART" id="SM00448">
    <property type="entry name" value="REC"/>
    <property type="match status" value="1"/>
</dbReference>
<dbReference type="InterPro" id="IPR036890">
    <property type="entry name" value="HATPase_C_sf"/>
</dbReference>
<feature type="domain" description="Histidine kinase" evidence="15">
    <location>
        <begin position="380"/>
        <end position="601"/>
    </location>
</feature>
<feature type="modified residue" description="Phosphohistidine" evidence="12">
    <location>
        <position position="819"/>
    </location>
</feature>
<dbReference type="GO" id="GO:0005886">
    <property type="term" value="C:plasma membrane"/>
    <property type="evidence" value="ECO:0007669"/>
    <property type="project" value="UniProtKB-SubCell"/>
</dbReference>
<evidence type="ECO:0000256" key="6">
    <source>
        <dbReference type="ARBA" id="ARBA00022692"/>
    </source>
</evidence>
<dbReference type="Gene3D" id="1.10.287.130">
    <property type="match status" value="1"/>
</dbReference>
<dbReference type="InterPro" id="IPR008207">
    <property type="entry name" value="Sig_transdc_His_kin_Hpt_dom"/>
</dbReference>
<dbReference type="InterPro" id="IPR001789">
    <property type="entry name" value="Sig_transdc_resp-reg_receiver"/>
</dbReference>
<organism evidence="19 20">
    <name type="scientific">Azospirillum argentinense</name>
    <dbReference type="NCBI Taxonomy" id="2970906"/>
    <lineage>
        <taxon>Bacteria</taxon>
        <taxon>Pseudomonadati</taxon>
        <taxon>Pseudomonadota</taxon>
        <taxon>Alphaproteobacteria</taxon>
        <taxon>Rhodospirillales</taxon>
        <taxon>Azospirillaceae</taxon>
        <taxon>Azospirillum</taxon>
    </lineage>
</organism>
<keyword evidence="8" id="KW-0067">ATP-binding</keyword>
<dbReference type="Pfam" id="PF08447">
    <property type="entry name" value="PAS_3"/>
    <property type="match status" value="1"/>
</dbReference>
<dbReference type="SUPFAM" id="SSF55785">
    <property type="entry name" value="PYP-like sensor domain (PAS domain)"/>
    <property type="match status" value="1"/>
</dbReference>
<keyword evidence="5 13" id="KW-0597">Phosphoprotein</keyword>
<dbReference type="PANTHER" id="PTHR45339">
    <property type="entry name" value="HYBRID SIGNAL TRANSDUCTION HISTIDINE KINASE J"/>
    <property type="match status" value="1"/>
</dbReference>
<dbReference type="SMR" id="A0A4D8PJL3"/>
<name>A0A4D8PJL3_9PROT</name>
<feature type="transmembrane region" description="Helical" evidence="14">
    <location>
        <begin position="167"/>
        <end position="188"/>
    </location>
</feature>
<evidence type="ECO:0000256" key="9">
    <source>
        <dbReference type="ARBA" id="ARBA00022989"/>
    </source>
</evidence>
<dbReference type="CDD" id="cd16922">
    <property type="entry name" value="HATPase_EvgS-ArcB-TorS-like"/>
    <property type="match status" value="1"/>
</dbReference>
<dbReference type="RefSeq" id="WP_137116693.1">
    <property type="nucleotide sequence ID" value="NZ_CP032322.1"/>
</dbReference>
<dbReference type="InterPro" id="IPR011006">
    <property type="entry name" value="CheY-like_superfamily"/>
</dbReference>
<dbReference type="InterPro" id="IPR011620">
    <property type="entry name" value="Sig_transdc_His_kinase_LytS_TM"/>
</dbReference>
<dbReference type="InterPro" id="IPR000700">
    <property type="entry name" value="PAS-assoc_C"/>
</dbReference>
<dbReference type="PROSITE" id="PS50109">
    <property type="entry name" value="HIS_KIN"/>
    <property type="match status" value="1"/>
</dbReference>
<dbReference type="SMART" id="SM00388">
    <property type="entry name" value="HisKA"/>
    <property type="match status" value="1"/>
</dbReference>
<keyword evidence="6 14" id="KW-0812">Transmembrane</keyword>
<proteinExistence type="predicted"/>
<feature type="transmembrane region" description="Helical" evidence="14">
    <location>
        <begin position="105"/>
        <end position="125"/>
    </location>
</feature>
<keyword evidence="11 14" id="KW-0472">Membrane</keyword>
<evidence type="ECO:0000256" key="14">
    <source>
        <dbReference type="SAM" id="Phobius"/>
    </source>
</evidence>
<dbReference type="GO" id="GO:0071555">
    <property type="term" value="P:cell wall organization"/>
    <property type="evidence" value="ECO:0007669"/>
    <property type="project" value="InterPro"/>
</dbReference>
<evidence type="ECO:0000256" key="7">
    <source>
        <dbReference type="ARBA" id="ARBA00022741"/>
    </source>
</evidence>
<evidence type="ECO:0000256" key="4">
    <source>
        <dbReference type="ARBA" id="ARBA00022475"/>
    </source>
</evidence>
<dbReference type="Gene3D" id="3.30.450.20">
    <property type="entry name" value="PAS domain"/>
    <property type="match status" value="1"/>
</dbReference>
<keyword evidence="10" id="KW-0902">Two-component regulatory system</keyword>
<dbReference type="SUPFAM" id="SSF55874">
    <property type="entry name" value="ATPase domain of HSP90 chaperone/DNA topoisomerase II/histidine kinase"/>
    <property type="match status" value="1"/>
</dbReference>
<dbReference type="InterPro" id="IPR004358">
    <property type="entry name" value="Sig_transdc_His_kin-like_C"/>
</dbReference>
<evidence type="ECO:0000256" key="1">
    <source>
        <dbReference type="ARBA" id="ARBA00000085"/>
    </source>
</evidence>
<dbReference type="NCBIfam" id="TIGR00229">
    <property type="entry name" value="sensory_box"/>
    <property type="match status" value="1"/>
</dbReference>
<dbReference type="Gene3D" id="3.30.565.10">
    <property type="entry name" value="Histidine kinase-like ATPase, C-terminal domain"/>
    <property type="match status" value="1"/>
</dbReference>
<dbReference type="InterPro" id="IPR005467">
    <property type="entry name" value="His_kinase_dom"/>
</dbReference>
<dbReference type="Pfam" id="PF00512">
    <property type="entry name" value="HisKA"/>
    <property type="match status" value="1"/>
</dbReference>
<feature type="domain" description="HPt" evidence="18">
    <location>
        <begin position="780"/>
        <end position="871"/>
    </location>
</feature>
<dbReference type="FunFam" id="3.30.565.10:FF:000010">
    <property type="entry name" value="Sensor histidine kinase RcsC"/>
    <property type="match status" value="1"/>
</dbReference>
<evidence type="ECO:0000256" key="10">
    <source>
        <dbReference type="ARBA" id="ARBA00023012"/>
    </source>
</evidence>
<evidence type="ECO:0000313" key="19">
    <source>
        <dbReference type="EMBL" id="QCN97400.1"/>
    </source>
</evidence>
<dbReference type="PROSITE" id="PS50894">
    <property type="entry name" value="HPT"/>
    <property type="match status" value="1"/>
</dbReference>
<dbReference type="EC" id="2.7.13.3" evidence="3"/>
<dbReference type="Gene3D" id="3.40.50.2300">
    <property type="match status" value="1"/>
</dbReference>
<dbReference type="SUPFAM" id="SSF47226">
    <property type="entry name" value="Histidine-containing phosphotransfer domain, HPT domain"/>
    <property type="match status" value="1"/>
</dbReference>
<sequence>MQLLSDWAMIELIQNGCVYALAVLGYFALRQRVSQPMPVRAQCLLGVMFGIITIIGMLTPLRLMEGVLVDGRAIMIVLSLPFGGAWTCAVTATLAAAYRWYVGGIGAVAGMVHIGMAVGCAFAGTWLTGRSLSFRHLWIHGLLTGIVTPLSVFLIPTEPFDAIYRLIALPLFLADLFGILLIGSLLILENRRHALERSLLDSYDTLARSNAKIQESEARFRDLIEGSIQGVCIHCGFTPLFINDAFARMFGYASRAEVLAIDSTLVLIPDEDRELAMSKYRTLMETRSGSMIERVCKRRKDGSPVWVDVIHRVVDWNGEPAVQGTYVDVSEQVALEQDLRAKATAMAALAAEIGAAQAETEMARHKAEEASAAKSRFLAIMSHELRTPLAGVMGMIDLLLDSRLSADQKAMLRSLKTAAAGLVRQLDNIFDLARLDVDELTLECVDFSLRDLALDTVRDHKAEATEKGLGVSISFKSQLPNRLRGDAARIRQVLSNLIGNAVKYTPSGPVAVGIDLERSRDGGWIAILEVRDSGIGIPADQRASLFVPFHQVDTSTTRRFGGTGLGLAISRRLVDAMNGNIALLRSDETGSTFEARIPLADPVRDAEAPPPPVEHAVPEAQPDLRVLLAEDNDINRMIIGSVLRSRFGFRVTSVTNGDEAVAAVASDDFDVIVMDMQMPVMDGCEATRRIRSLPAPLGSLPIIALTADAIPDHHSGYLQSGAQEVLTKPVDWSELASAIRRHVGRHDVALAIQPVIAVSSIQEVPILASERLADLIEGIGPEAAMAIAADLPGSMRAYLAAVRAALEAASAADARRALHALAGLVGTFGAARLHALCIELENTPDGFGQISRRLPELVAVCDATHRAIDHWISAQENAPHREPSHAQSAHS</sequence>
<keyword evidence="9 14" id="KW-1133">Transmembrane helix</keyword>
<dbReference type="Pfam" id="PF00072">
    <property type="entry name" value="Response_reg"/>
    <property type="match status" value="1"/>
</dbReference>
<dbReference type="InterPro" id="IPR013655">
    <property type="entry name" value="PAS_fold_3"/>
</dbReference>
<dbReference type="CDD" id="cd00130">
    <property type="entry name" value="PAS"/>
    <property type="match status" value="1"/>
</dbReference>
<evidence type="ECO:0000259" key="16">
    <source>
        <dbReference type="PROSITE" id="PS50110"/>
    </source>
</evidence>
<gene>
    <name evidence="19" type="ORF">D3093_19355</name>
</gene>
<dbReference type="Pfam" id="PF01627">
    <property type="entry name" value="Hpt"/>
    <property type="match status" value="1"/>
</dbReference>